<feature type="compositionally biased region" description="Polar residues" evidence="9">
    <location>
        <begin position="688"/>
        <end position="697"/>
    </location>
</feature>
<feature type="compositionally biased region" description="Low complexity" evidence="9">
    <location>
        <begin position="673"/>
        <end position="683"/>
    </location>
</feature>
<feature type="compositionally biased region" description="Basic and acidic residues" evidence="9">
    <location>
        <begin position="2436"/>
        <end position="2465"/>
    </location>
</feature>
<accession>A0A6J2WE36</accession>
<dbReference type="GeneID" id="115822738"/>
<dbReference type="RefSeq" id="XP_030642519.1">
    <property type="nucleotide sequence ID" value="XM_030786659.1"/>
</dbReference>
<organism evidence="13 14">
    <name type="scientific">Chanos chanos</name>
    <name type="common">Milkfish</name>
    <name type="synonym">Mugil chanos</name>
    <dbReference type="NCBI Taxonomy" id="29144"/>
    <lineage>
        <taxon>Eukaryota</taxon>
        <taxon>Metazoa</taxon>
        <taxon>Chordata</taxon>
        <taxon>Craniata</taxon>
        <taxon>Vertebrata</taxon>
        <taxon>Euteleostomi</taxon>
        <taxon>Actinopterygii</taxon>
        <taxon>Neopterygii</taxon>
        <taxon>Teleostei</taxon>
        <taxon>Ostariophysi</taxon>
        <taxon>Gonorynchiformes</taxon>
        <taxon>Chanidae</taxon>
        <taxon>Chanos</taxon>
    </lineage>
</organism>
<dbReference type="PROSITE" id="PS00479">
    <property type="entry name" value="ZF_DAG_PE_1"/>
    <property type="match status" value="1"/>
</dbReference>
<dbReference type="SMART" id="SM00233">
    <property type="entry name" value="PH"/>
    <property type="match status" value="1"/>
</dbReference>
<feature type="compositionally biased region" description="Basic and acidic residues" evidence="9">
    <location>
        <begin position="500"/>
        <end position="514"/>
    </location>
</feature>
<dbReference type="InterPro" id="IPR041020">
    <property type="entry name" value="PH_16"/>
</dbReference>
<feature type="domain" description="PH" evidence="10">
    <location>
        <begin position="1999"/>
        <end position="2101"/>
    </location>
</feature>
<gene>
    <name evidence="14" type="primary">LOC115822738</name>
</gene>
<evidence type="ECO:0000256" key="6">
    <source>
        <dbReference type="ARBA" id="ARBA00022771"/>
    </source>
</evidence>
<sequence>MKLNPQQAPLYGECVLTVQLDNEECLEDEEEVEFYLLFAGTTQTHLTSTHRLSHVTLQAVCPAHNCSETVQVTLCLARPGGPVDPLAEECFQYVQDLALDMAQFLVSASGHADGLEGALLLDECQIPLQECERLDHTLALALRHLSLPQGWSVLGTDFANTDEGTQPTPAFGFGVVEPGPHETLLHFAARRGLRKVALFLLQQPGAREALKLPNKQGRTPASIAQKRGHTQLHKLLTEVETLPEIELKAAKRSYPGGRALRHHPRLNTYTLTVDTVPGSPLPSLQKHVEELQHLIRCHQDNKEDQLMQQQQQQSVELNPITDNTDSPSIALRNLSDLSRLILPCTEQQSSRVKQGKNGEPSSAELLLDGSCVKHGQWDSPNSEANHAKLEEGEEGPARGAVEVSEKASDKSDSEQWLAEGEPTAFSSPSCGNQQEETDRASGVICAKREPATELDKGNQERQRADSRRPQTETNDKTQSGNTVRTDMGHVQSQGLLPTEAESHVLKGETERRMSGNDIQGDLPEERQGERASSQEMNSNLTTPQPASLSPAEDCRHDIGELGQTEVSANATMMGPNQGEMEIKANASQQNEEIAAIFLSGDEPCCVLEPQTGNLCKQTNGSIDSVCNVATSDESLNQNHSLGGSETDPLDSVSLRPNMAKGPRHHSQSNLEPSSESTSSEITIVDILNENSNDLVQQQHKDNSTEAMLESVEDRSASSANDDKEKPVHAYDVTIEKGTQTSHNKGKPVESASDSLVQDSHPLEGKIGEESSSESLDSEETMWTEEADKNKTTDEMLPSPETSTGSGVSPEGAQETSSASTCTASNEETAVEAISVDKMLPQALPNEECKRNEEQGPLKDQKMEEVVESEIQDTQRPPSPTCENLTPTEEVSEGSAVQESPHHKEDYNLTSEEVITDVSETRDSFGNDLKALSQGHADECEELLTDSENKMSEAVGDFVNRMVTELPSDSCSEERTDKKPIDSQHIDEVSSSSVNSVDESCTSEAPVKSLEATSETAVSDSPSSSLDTASDSALGLELTSLSDNHNGSIQCEDFPSSQDVDSTSVLDSDLTSSMDVDRSLTPDLGLSSSVDVNSFLSPEMQPSDTLEDLNGLCEDNLNSERTKTEERNIEEPNAKTVSDEPSPATGDAVVEQQHSLTEITDAVEIHREKDSFCPVDSCPDAQVQEAKASPASSDFPPSPSPESLGRSVSTSQRDSTSDVDVLLVPDAGDDSVFKKGEDSATLTGDSTSGVSVSCSSTDDTGSLGLPSTPPSAAPKANAEREAQRGDGRPTSTAARETEEEERKDRLTEVPVRSALMRSSIRSLSPFRRHSWGPSKNAAGEAEMNQRSTVQSQEGGRPAGHRRSMSWCPAKASCPEPDEMNGRSYSLEGLSADREVGKAQVSRGGESMQEPGRAVRQESEERGSLVSLTEEEHEWDLGDCSSMDSQKSAGAHPGRRDRPPTHQLLTKSVSMLAISQKDLDGLSSFSGTSGSVEYSISEEDPGPLRSDSEGRTGGTKVSRTFSYLRSKMSKKNKEKDKEKNKDKERDAKEKEKRASNGHLFSAVTVAPGGPCHQCNKPINTKDAFMCTNCNSQVHKGCRENLPVCAKVKMKQQRQQQSVPDFSPVPSVTMRSKTIPARERPWSTVSIPDEQPAPLVPLGPRRSTGLIFNSNLSKSVSISNIAGPLFDEMPLKVPKYLSQSTDSLHKTSKVNESTESLTDEGTEMMDSQLMGEFEADAKELEADSWSFTVDKKYLKQLKKDVVKRQDVIYELIQTEMHHVRTLKIMSDVYSKGLLKEVQLEAQTVERVFPMMDDLLDLHTHFFSRMLERKREASSQSCGEGGFIIRKIGDVLVSQFSESNAERMKKVYGKFCSRHSEAVNFYKELHTKDKRFQAFIKKKMSSTIVRRLSIPECILLVTQRITKYPVLLQRILEHTKDNEEDHKDLALALRLVKELIAGVDNKVNEYEKKRRLKEVYSRTDSKSIMRMKSGQMFAREDLIRGRKLIHDGPLQLKNSAGRLKDVQAMLLSDVFVFLQEKDQKYVFASLDQRSTVISLQKLIVREVANEERGLFLITAGSEKPEMVEVHASSKEERNTWMQLLQDAMHLMEKDDDEGIPSETEEDKRLQESKAKELRDQLHKKDEQILALLEEKVKLFRDLCHCGTPEEGSPTGLRSRMLFRATPDDITKGEPIMKDALKEVETLQELVSGSLGRAVGQQVCPAGDSSSVSVCLPRRAETFGGFDSHQMSMVKNGDKEETEDPADLRRTESDSMLKKGGNANLLLLLKRNSEQVLQGVTRLHDLLNVLQGVVIQQDTFIEDQRQALSERPPSRHPSVSSSTSSSSSFSSSSSSRPNSLIEQEKQRSLEKQRQEAASLQRQQAAHAEERRRREREWEAKERGLAEKEARVREQQDETQKGFRLLEEEKQELQRRKEEYQRDLARLRDSQKKLERDREQLQREVEQLRHTEEQTQRMYRTSSTTSEDSLKFQSSGSLDRDPSEVELSSSPLTKEFMFRKASKHKGKNLNPFSASSSSSASGPCDPQGTEAQSQIPNRLLQLAKPKDKKDKRKKKNKGQQSQAADKQSTVVPGPTTDGEIFFC</sequence>
<dbReference type="GO" id="GO:0005737">
    <property type="term" value="C:cytoplasm"/>
    <property type="evidence" value="ECO:0007669"/>
    <property type="project" value="UniProtKB-SubCell"/>
</dbReference>
<feature type="compositionally biased region" description="Polar residues" evidence="9">
    <location>
        <begin position="424"/>
        <end position="434"/>
    </location>
</feature>
<feature type="compositionally biased region" description="Basic and acidic residues" evidence="9">
    <location>
        <begin position="446"/>
        <end position="475"/>
    </location>
</feature>
<feature type="compositionally biased region" description="Basic and acidic residues" evidence="9">
    <location>
        <begin position="2377"/>
        <end position="2409"/>
    </location>
</feature>
<feature type="region of interest" description="Disordered" evidence="9">
    <location>
        <begin position="957"/>
        <end position="1152"/>
    </location>
</feature>
<dbReference type="Proteomes" id="UP000504632">
    <property type="component" value="Chromosome 1"/>
</dbReference>
<dbReference type="InterPro" id="IPR035899">
    <property type="entry name" value="DBL_dom_sf"/>
</dbReference>
<dbReference type="SMART" id="SM00325">
    <property type="entry name" value="RhoGEF"/>
    <property type="match status" value="1"/>
</dbReference>
<dbReference type="InterPro" id="IPR036770">
    <property type="entry name" value="Ankyrin_rpt-contain_sf"/>
</dbReference>
<dbReference type="InterPro" id="IPR046349">
    <property type="entry name" value="C1-like_sf"/>
</dbReference>
<feature type="region of interest" description="Disordered" evidence="9">
    <location>
        <begin position="2107"/>
        <end position="2126"/>
    </location>
</feature>
<feature type="compositionally biased region" description="Low complexity" evidence="9">
    <location>
        <begin position="1055"/>
        <end position="1073"/>
    </location>
</feature>
<feature type="region of interest" description="Disordered" evidence="9">
    <location>
        <begin position="634"/>
        <end position="909"/>
    </location>
</feature>
<dbReference type="GO" id="GO:0005078">
    <property type="term" value="F:MAP-kinase scaffold activity"/>
    <property type="evidence" value="ECO:0007669"/>
    <property type="project" value="TreeGrafter"/>
</dbReference>
<feature type="compositionally biased region" description="Basic and acidic residues" evidence="9">
    <location>
        <begin position="1117"/>
        <end position="1132"/>
    </location>
</feature>
<feature type="compositionally biased region" description="Low complexity" evidence="9">
    <location>
        <begin position="1016"/>
        <end position="1035"/>
    </location>
</feature>
<reference evidence="14" key="1">
    <citation type="submission" date="2025-08" db="UniProtKB">
        <authorList>
            <consortium name="RefSeq"/>
        </authorList>
    </citation>
    <scope>IDENTIFICATION</scope>
</reference>
<dbReference type="Pfam" id="PF17838">
    <property type="entry name" value="PH_16"/>
    <property type="match status" value="1"/>
</dbReference>
<dbReference type="GO" id="GO:0015629">
    <property type="term" value="C:actin cytoskeleton"/>
    <property type="evidence" value="ECO:0007669"/>
    <property type="project" value="TreeGrafter"/>
</dbReference>
<feature type="compositionally biased region" description="Polar residues" evidence="9">
    <location>
        <begin position="1343"/>
        <end position="1352"/>
    </location>
</feature>
<evidence type="ECO:0000256" key="1">
    <source>
        <dbReference type="ARBA" id="ARBA00004496"/>
    </source>
</evidence>
<feature type="region of interest" description="Disordered" evidence="9">
    <location>
        <begin position="372"/>
        <end position="553"/>
    </location>
</feature>
<feature type="compositionally biased region" description="Polar residues" evidence="9">
    <location>
        <begin position="634"/>
        <end position="643"/>
    </location>
</feature>
<feature type="compositionally biased region" description="Basic and acidic residues" evidence="9">
    <location>
        <begin position="846"/>
        <end position="864"/>
    </location>
</feature>
<protein>
    <submittedName>
        <fullName evidence="14">A-kinase anchor protein 13</fullName>
    </submittedName>
</protein>
<dbReference type="SUPFAM" id="SSF48065">
    <property type="entry name" value="DBL homology domain (DH-domain)"/>
    <property type="match status" value="1"/>
</dbReference>
<feature type="region of interest" description="Disordered" evidence="9">
    <location>
        <begin position="302"/>
        <end position="328"/>
    </location>
</feature>
<feature type="compositionally biased region" description="Polar residues" evidence="9">
    <location>
        <begin position="871"/>
        <end position="888"/>
    </location>
</feature>
<dbReference type="SUPFAM" id="SSF50729">
    <property type="entry name" value="PH domain-like"/>
    <property type="match status" value="1"/>
</dbReference>
<evidence type="ECO:0000256" key="7">
    <source>
        <dbReference type="ARBA" id="ARBA00022833"/>
    </source>
</evidence>
<keyword evidence="13" id="KW-1185">Reference proteome</keyword>
<dbReference type="GO" id="GO:0035023">
    <property type="term" value="P:regulation of Rho protein signal transduction"/>
    <property type="evidence" value="ECO:0007669"/>
    <property type="project" value="TreeGrafter"/>
</dbReference>
<feature type="compositionally biased region" description="Basic and acidic residues" evidence="9">
    <location>
        <begin position="971"/>
        <end position="987"/>
    </location>
</feature>
<dbReference type="PROSITE" id="PS50081">
    <property type="entry name" value="ZF_DAG_PE_2"/>
    <property type="match status" value="1"/>
</dbReference>
<dbReference type="Gene3D" id="1.25.40.20">
    <property type="entry name" value="Ankyrin repeat-containing domain"/>
    <property type="match status" value="1"/>
</dbReference>
<dbReference type="InterPro" id="IPR000219">
    <property type="entry name" value="DH_dom"/>
</dbReference>
<dbReference type="Pfam" id="PF00621">
    <property type="entry name" value="RhoGEF"/>
    <property type="match status" value="1"/>
</dbReference>
<feature type="compositionally biased region" description="Polar residues" evidence="9">
    <location>
        <begin position="2466"/>
        <end position="2487"/>
    </location>
</feature>
<dbReference type="CDD" id="cd20878">
    <property type="entry name" value="C1_AKAP13"/>
    <property type="match status" value="1"/>
</dbReference>
<feature type="compositionally biased region" description="Low complexity" evidence="9">
    <location>
        <begin position="988"/>
        <end position="999"/>
    </location>
</feature>
<dbReference type="Gene3D" id="3.30.60.20">
    <property type="match status" value="1"/>
</dbReference>
<evidence type="ECO:0000256" key="4">
    <source>
        <dbReference type="ARBA" id="ARBA00022658"/>
    </source>
</evidence>
<dbReference type="FunFam" id="1.20.900.10:FF:000004">
    <property type="entry name" value="Rho guanine nucleotide exchange factor 2"/>
    <property type="match status" value="1"/>
</dbReference>
<evidence type="ECO:0000256" key="8">
    <source>
        <dbReference type="ARBA" id="ARBA00023054"/>
    </source>
</evidence>
<feature type="compositionally biased region" description="Polar residues" evidence="9">
    <location>
        <begin position="476"/>
        <end position="495"/>
    </location>
</feature>
<dbReference type="GO" id="GO:0008270">
    <property type="term" value="F:zinc ion binding"/>
    <property type="evidence" value="ECO:0007669"/>
    <property type="project" value="UniProtKB-KW"/>
</dbReference>
<feature type="compositionally biased region" description="Basic and acidic residues" evidence="9">
    <location>
        <begin position="1529"/>
        <end position="1552"/>
    </location>
</feature>
<feature type="region of interest" description="Disordered" evidence="9">
    <location>
        <begin position="1170"/>
        <end position="1558"/>
    </location>
</feature>
<feature type="region of interest" description="Disordered" evidence="9">
    <location>
        <begin position="1613"/>
        <end position="1645"/>
    </location>
</feature>
<evidence type="ECO:0000259" key="11">
    <source>
        <dbReference type="PROSITE" id="PS50010"/>
    </source>
</evidence>
<keyword evidence="6" id="KW-0863">Zinc-finger</keyword>
<dbReference type="GO" id="GO:0071875">
    <property type="term" value="P:adrenergic receptor signaling pathway"/>
    <property type="evidence" value="ECO:0007669"/>
    <property type="project" value="TreeGrafter"/>
</dbReference>
<feature type="compositionally biased region" description="Acidic residues" evidence="9">
    <location>
        <begin position="2107"/>
        <end position="2116"/>
    </location>
</feature>
<keyword evidence="8" id="KW-0175">Coiled coil</keyword>
<dbReference type="PROSITE" id="PS50010">
    <property type="entry name" value="DH_2"/>
    <property type="match status" value="1"/>
</dbReference>
<feature type="compositionally biased region" description="Polar residues" evidence="9">
    <location>
        <begin position="1085"/>
        <end position="1103"/>
    </location>
</feature>
<dbReference type="PROSITE" id="PS50003">
    <property type="entry name" value="PH_DOMAIN"/>
    <property type="match status" value="1"/>
</dbReference>
<keyword evidence="5" id="KW-0479">Metal-binding</keyword>
<dbReference type="SMART" id="SM00109">
    <property type="entry name" value="C1"/>
    <property type="match status" value="1"/>
</dbReference>
<feature type="compositionally biased region" description="Polar residues" evidence="9">
    <location>
        <begin position="314"/>
        <end position="327"/>
    </location>
</feature>
<dbReference type="GO" id="GO:0005085">
    <property type="term" value="F:guanyl-nucleotide exchange factor activity"/>
    <property type="evidence" value="ECO:0007669"/>
    <property type="project" value="UniProtKB-KW"/>
</dbReference>
<dbReference type="Gene3D" id="1.20.900.10">
    <property type="entry name" value="Dbl homology (DH) domain"/>
    <property type="match status" value="1"/>
</dbReference>
<dbReference type="OrthoDB" id="28045at2759"/>
<feature type="domain" description="DH" evidence="11">
    <location>
        <begin position="1760"/>
        <end position="1958"/>
    </location>
</feature>
<feature type="region of interest" description="Disordered" evidence="9">
    <location>
        <begin position="2239"/>
        <end position="2267"/>
    </location>
</feature>
<dbReference type="Gene3D" id="2.30.29.30">
    <property type="entry name" value="Pleckstrin-homology domain (PH domain)/Phosphotyrosine-binding domain (PTB)"/>
    <property type="match status" value="1"/>
</dbReference>
<name>A0A6J2WE36_CHACN</name>
<feature type="compositionally biased region" description="Basic and acidic residues" evidence="9">
    <location>
        <begin position="1411"/>
        <end position="1421"/>
    </location>
</feature>
<feature type="compositionally biased region" description="Polar residues" evidence="9">
    <location>
        <begin position="2568"/>
        <end position="2580"/>
    </location>
</feature>
<keyword evidence="7" id="KW-0862">Zinc</keyword>
<dbReference type="SUPFAM" id="SSF57889">
    <property type="entry name" value="Cysteine-rich domain"/>
    <property type="match status" value="1"/>
</dbReference>
<feature type="compositionally biased region" description="Polar residues" evidence="9">
    <location>
        <begin position="1038"/>
        <end position="1048"/>
    </location>
</feature>
<feature type="compositionally biased region" description="Basic and acidic residues" evidence="9">
    <location>
        <begin position="403"/>
        <end position="413"/>
    </location>
</feature>
<dbReference type="SUPFAM" id="SSF48403">
    <property type="entry name" value="Ankyrin repeat"/>
    <property type="match status" value="1"/>
</dbReference>
<dbReference type="CDD" id="cd13392">
    <property type="entry name" value="PH_AKAP13"/>
    <property type="match status" value="1"/>
</dbReference>
<dbReference type="InterPro" id="IPR011993">
    <property type="entry name" value="PH-like_dom_sf"/>
</dbReference>
<dbReference type="PANTHER" id="PTHR13944">
    <property type="entry name" value="AGAP007712-PA"/>
    <property type="match status" value="1"/>
</dbReference>
<evidence type="ECO:0000313" key="14">
    <source>
        <dbReference type="RefSeq" id="XP_030642519.1"/>
    </source>
</evidence>
<feature type="compositionally biased region" description="Basic and acidic residues" evidence="9">
    <location>
        <begin position="2117"/>
        <end position="2126"/>
    </location>
</feature>
<evidence type="ECO:0000313" key="13">
    <source>
        <dbReference type="Proteomes" id="UP000504632"/>
    </source>
</evidence>
<keyword evidence="3" id="KW-0597">Phosphoprotein</keyword>
<feature type="compositionally biased region" description="Low complexity" evidence="9">
    <location>
        <begin position="2327"/>
        <end position="2350"/>
    </location>
</feature>
<dbReference type="PANTHER" id="PTHR13944:SF18">
    <property type="entry name" value="A-KINASE ANCHOR PROTEIN 13"/>
    <property type="match status" value="1"/>
</dbReference>
<feature type="region of interest" description="Disordered" evidence="9">
    <location>
        <begin position="2318"/>
        <end position="2409"/>
    </location>
</feature>
<dbReference type="FunFam" id="2.30.29.30:FF:000021">
    <property type="entry name" value="Rho guanine nucleotide exchange factor 2"/>
    <property type="match status" value="1"/>
</dbReference>
<keyword evidence="4" id="KW-0344">Guanine-nucleotide releasing factor</keyword>
<comment type="subcellular location">
    <subcellularLocation>
        <location evidence="1">Cytoplasm</location>
    </subcellularLocation>
</comment>
<feature type="compositionally biased region" description="Polar residues" evidence="9">
    <location>
        <begin position="530"/>
        <end position="547"/>
    </location>
</feature>
<evidence type="ECO:0000256" key="3">
    <source>
        <dbReference type="ARBA" id="ARBA00022553"/>
    </source>
</evidence>
<feature type="compositionally biased region" description="Acidic residues" evidence="9">
    <location>
        <begin position="775"/>
        <end position="784"/>
    </location>
</feature>
<dbReference type="InParanoid" id="A0A6J2WE36"/>
<feature type="compositionally biased region" description="Polar residues" evidence="9">
    <location>
        <begin position="1481"/>
        <end position="1492"/>
    </location>
</feature>
<dbReference type="InterPro" id="IPR002219">
    <property type="entry name" value="PKC_DAG/PE"/>
</dbReference>
<feature type="compositionally biased region" description="Basic and acidic residues" evidence="9">
    <location>
        <begin position="2257"/>
        <end position="2267"/>
    </location>
</feature>
<dbReference type="InterPro" id="IPR051632">
    <property type="entry name" value="Rho_GEF"/>
</dbReference>
<dbReference type="GO" id="GO:0043123">
    <property type="term" value="P:positive regulation of canonical NF-kappaB signal transduction"/>
    <property type="evidence" value="ECO:0007669"/>
    <property type="project" value="TreeGrafter"/>
</dbReference>
<dbReference type="CDD" id="cd00160">
    <property type="entry name" value="RhoGEF"/>
    <property type="match status" value="1"/>
</dbReference>
<feature type="compositionally biased region" description="Polar residues" evidence="9">
    <location>
        <begin position="813"/>
        <end position="827"/>
    </location>
</feature>
<feature type="compositionally biased region" description="Basic and acidic residues" evidence="9">
    <location>
        <begin position="1276"/>
        <end position="1286"/>
    </location>
</feature>
<feature type="region of interest" description="Disordered" evidence="9">
    <location>
        <begin position="2436"/>
        <end position="2593"/>
    </location>
</feature>
<feature type="compositionally biased region" description="Basic and acidic residues" evidence="9">
    <location>
        <begin position="711"/>
        <end position="728"/>
    </location>
</feature>
<evidence type="ECO:0000256" key="5">
    <source>
        <dbReference type="ARBA" id="ARBA00022723"/>
    </source>
</evidence>
<feature type="domain" description="Phorbol-ester/DAG-type" evidence="12">
    <location>
        <begin position="1555"/>
        <end position="1602"/>
    </location>
</feature>
<dbReference type="GO" id="GO:0016020">
    <property type="term" value="C:membrane"/>
    <property type="evidence" value="ECO:0007669"/>
    <property type="project" value="TreeGrafter"/>
</dbReference>
<evidence type="ECO:0000256" key="2">
    <source>
        <dbReference type="ARBA" id="ARBA00022490"/>
    </source>
</evidence>
<evidence type="ECO:0000259" key="12">
    <source>
        <dbReference type="PROSITE" id="PS50081"/>
    </source>
</evidence>
<proteinExistence type="predicted"/>
<evidence type="ECO:0000256" key="9">
    <source>
        <dbReference type="SAM" id="MobiDB-lite"/>
    </source>
</evidence>
<dbReference type="InterPro" id="IPR001849">
    <property type="entry name" value="PH_domain"/>
</dbReference>
<feature type="compositionally biased region" description="Basic and acidic residues" evidence="9">
    <location>
        <begin position="2353"/>
        <end position="2365"/>
    </location>
</feature>
<feature type="compositionally biased region" description="Low complexity" evidence="9">
    <location>
        <begin position="1242"/>
        <end position="1261"/>
    </location>
</feature>
<evidence type="ECO:0000259" key="10">
    <source>
        <dbReference type="PROSITE" id="PS50003"/>
    </source>
</evidence>
<keyword evidence="2" id="KW-0963">Cytoplasm</keyword>